<evidence type="ECO:0000256" key="2">
    <source>
        <dbReference type="SAM" id="SignalP"/>
    </source>
</evidence>
<dbReference type="EMBL" id="LAEV01000214">
    <property type="protein sequence ID" value="KKA30865.1"/>
    <property type="molecule type" value="Genomic_DNA"/>
</dbReference>
<evidence type="ECO:0000313" key="3">
    <source>
        <dbReference type="EMBL" id="KKA30865.1"/>
    </source>
</evidence>
<gene>
    <name evidence="3" type="ORF">TD95_000726</name>
</gene>
<evidence type="ECO:0000256" key="1">
    <source>
        <dbReference type="SAM" id="MobiDB-lite"/>
    </source>
</evidence>
<dbReference type="Proteomes" id="UP000033483">
    <property type="component" value="Unassembled WGS sequence"/>
</dbReference>
<comment type="caution">
    <text evidence="3">The sequence shown here is derived from an EMBL/GenBank/DDBJ whole genome shotgun (WGS) entry which is preliminary data.</text>
</comment>
<name>A0A0F4ZKW6_9PEZI</name>
<feature type="chain" id="PRO_5012745903" description="Cerato-platanin" evidence="2">
    <location>
        <begin position="16"/>
        <end position="273"/>
    </location>
</feature>
<protein>
    <recommendedName>
        <fullName evidence="5">Cerato-platanin</fullName>
    </recommendedName>
</protein>
<proteinExistence type="predicted"/>
<dbReference type="PANTHER" id="PTHR38850:SF2">
    <property type="entry name" value="CERATO-PLATANIN"/>
    <property type="match status" value="1"/>
</dbReference>
<dbReference type="PANTHER" id="PTHR38850">
    <property type="entry name" value="CERATO-PLATANIN"/>
    <property type="match status" value="1"/>
</dbReference>
<feature type="region of interest" description="Disordered" evidence="1">
    <location>
        <begin position="224"/>
        <end position="250"/>
    </location>
</feature>
<evidence type="ECO:0000313" key="4">
    <source>
        <dbReference type="Proteomes" id="UP000033483"/>
    </source>
</evidence>
<accession>A0A0F4ZKW6</accession>
<sequence length="273" mass="28767">MLLLRLALLAGPALAASGTVWATPHDSYSSSVGVLGCFINTNRVAYWPDSVSCSNICVALSHAGRTVHLLRVDQSQGAHDISYDAWNYLITGESATKDPVSGGAVSMTYQDVDAAQCAHLINTKDAKLPLSASNSMNFLAECLGDDNSYVAQNHVLYNILDATCQYGYDEVCSLTDFPAQNQPNCTHQLGVPRVLTTLPVWNIMYPTGEKVRVGTVGNASYTAGAPVPTSSSPVSSSHGGGDDDDDDEEDAAVGVRPVLWAVIGAVAAATMLQ</sequence>
<keyword evidence="2" id="KW-0732">Signal</keyword>
<reference evidence="3 4" key="1">
    <citation type="submission" date="2015-03" db="EMBL/GenBank/DDBJ databases">
        <authorList>
            <person name="Radwan O."/>
            <person name="Al-Naeli F.A."/>
            <person name="Rendon G.A."/>
            <person name="Fields C."/>
        </authorList>
    </citation>
    <scope>NUCLEOTIDE SEQUENCE [LARGE SCALE GENOMIC DNA]</scope>
    <source>
        <strain evidence="3">CR-DP1</strain>
    </source>
</reference>
<organism evidence="3 4">
    <name type="scientific">Thielaviopsis punctulata</name>
    <dbReference type="NCBI Taxonomy" id="72032"/>
    <lineage>
        <taxon>Eukaryota</taxon>
        <taxon>Fungi</taxon>
        <taxon>Dikarya</taxon>
        <taxon>Ascomycota</taxon>
        <taxon>Pezizomycotina</taxon>
        <taxon>Sordariomycetes</taxon>
        <taxon>Hypocreomycetidae</taxon>
        <taxon>Microascales</taxon>
        <taxon>Ceratocystidaceae</taxon>
        <taxon>Thielaviopsis</taxon>
    </lineage>
</organism>
<dbReference type="AlphaFoldDB" id="A0A0F4ZKW6"/>
<feature type="signal peptide" evidence="2">
    <location>
        <begin position="1"/>
        <end position="15"/>
    </location>
</feature>
<feature type="compositionally biased region" description="Low complexity" evidence="1">
    <location>
        <begin position="224"/>
        <end position="237"/>
    </location>
</feature>
<evidence type="ECO:0008006" key="5">
    <source>
        <dbReference type="Google" id="ProtNLM"/>
    </source>
</evidence>
<keyword evidence="4" id="KW-1185">Reference proteome</keyword>
<dbReference type="OrthoDB" id="5370830at2759"/>